<evidence type="ECO:0000256" key="5">
    <source>
        <dbReference type="ARBA" id="ARBA00034092"/>
    </source>
</evidence>
<dbReference type="GO" id="GO:0002181">
    <property type="term" value="P:cytoplasmic translation"/>
    <property type="evidence" value="ECO:0007669"/>
    <property type="project" value="TreeGrafter"/>
</dbReference>
<evidence type="ECO:0000256" key="3">
    <source>
        <dbReference type="ARBA" id="ARBA00022980"/>
    </source>
</evidence>
<dbReference type="Pfam" id="PF01198">
    <property type="entry name" value="Ribosomal_L31e"/>
    <property type="match status" value="1"/>
</dbReference>
<evidence type="ECO:0000256" key="4">
    <source>
        <dbReference type="ARBA" id="ARBA00023274"/>
    </source>
</evidence>
<evidence type="ECO:0000313" key="8">
    <source>
        <dbReference type="EMBL" id="MXR00076.1"/>
    </source>
</evidence>
<accession>A0A6B0SG28</accession>
<dbReference type="Gene3D" id="3.10.440.10">
    <property type="match status" value="1"/>
</dbReference>
<dbReference type="PANTHER" id="PTHR10956">
    <property type="entry name" value="60S RIBOSOMAL PROTEIN L31"/>
    <property type="match status" value="1"/>
</dbReference>
<dbReference type="PANTHER" id="PTHR10956:SF0">
    <property type="entry name" value="60S RIBOSOMAL PROTEIN L31"/>
    <property type="match status" value="1"/>
</dbReference>
<dbReference type="FunFam" id="3.10.440.10:FF:000001">
    <property type="entry name" value="60S ribosomal protein L31"/>
    <property type="match status" value="1"/>
</dbReference>
<dbReference type="GO" id="GO:0022625">
    <property type="term" value="C:cytosolic large ribosomal subunit"/>
    <property type="evidence" value="ECO:0007669"/>
    <property type="project" value="TreeGrafter"/>
</dbReference>
<gene>
    <name evidence="8" type="ORF">E5288_WYG021762</name>
</gene>
<proteinExistence type="inferred from homology"/>
<sequence>MALAKKWSRKGHLAMNKIVTREYTINTHKCIQRVAFKKCAPGVLKWIQKSAMKKMETPDVHTDTSLSKAVWPKGISNVSHHVHLLLIRKCNEHEESHQLYTLVSHVPLTTLKNLQLMWMRTNH</sequence>
<dbReference type="AlphaFoldDB" id="A0A6B0SG28"/>
<dbReference type="Proteomes" id="UP000322234">
    <property type="component" value="Unassembled WGS sequence"/>
</dbReference>
<keyword evidence="3" id="KW-0689">Ribosomal protein</keyword>
<dbReference type="InterPro" id="IPR000054">
    <property type="entry name" value="Ribosomal_eL31"/>
</dbReference>
<evidence type="ECO:0000256" key="7">
    <source>
        <dbReference type="ARBA" id="ARBA00035337"/>
    </source>
</evidence>
<organism evidence="8 9">
    <name type="scientific">Bos mutus</name>
    <name type="common">wild yak</name>
    <dbReference type="NCBI Taxonomy" id="72004"/>
    <lineage>
        <taxon>Eukaryota</taxon>
        <taxon>Metazoa</taxon>
        <taxon>Chordata</taxon>
        <taxon>Craniata</taxon>
        <taxon>Vertebrata</taxon>
        <taxon>Euteleostomi</taxon>
        <taxon>Mammalia</taxon>
        <taxon>Eutheria</taxon>
        <taxon>Laurasiatheria</taxon>
        <taxon>Artiodactyla</taxon>
        <taxon>Ruminantia</taxon>
        <taxon>Pecora</taxon>
        <taxon>Bovidae</taxon>
        <taxon>Bovinae</taxon>
        <taxon>Bos</taxon>
    </lineage>
</organism>
<keyword evidence="4" id="KW-0687">Ribonucleoprotein</keyword>
<protein>
    <recommendedName>
        <fullName evidence="6">Large ribosomal subunit protein eL31</fullName>
    </recommendedName>
    <alternativeName>
        <fullName evidence="7">60S ribosomal protein L31</fullName>
    </alternativeName>
</protein>
<evidence type="ECO:0000313" key="9">
    <source>
        <dbReference type="Proteomes" id="UP000322234"/>
    </source>
</evidence>
<dbReference type="SMART" id="SM01380">
    <property type="entry name" value="Ribosomal_L31e"/>
    <property type="match status" value="1"/>
</dbReference>
<dbReference type="InterPro" id="IPR023621">
    <property type="entry name" value="Ribosomal_eL31_dom_sf"/>
</dbReference>
<comment type="function">
    <text evidence="5">Component of the large ribosomal subunit. The ribosome is a large ribonucleoprotein complex responsible for the synthesis of proteins in the cell.</text>
</comment>
<comment type="subunit">
    <text evidence="2">Component of the large ribosomal subunit.</text>
</comment>
<evidence type="ECO:0000256" key="1">
    <source>
        <dbReference type="ARBA" id="ARBA00010808"/>
    </source>
</evidence>
<reference evidence="8" key="1">
    <citation type="submission" date="2019-10" db="EMBL/GenBank/DDBJ databases">
        <title>The sequence and de novo assembly of the wild yak genome.</title>
        <authorList>
            <person name="Liu Y."/>
        </authorList>
    </citation>
    <scope>NUCLEOTIDE SEQUENCE [LARGE SCALE GENOMIC DNA]</scope>
    <source>
        <strain evidence="8">WY2019</strain>
    </source>
</reference>
<evidence type="ECO:0000256" key="6">
    <source>
        <dbReference type="ARBA" id="ARBA00035230"/>
    </source>
</evidence>
<comment type="similarity">
    <text evidence="1">Belongs to the eukaryotic ribosomal protein eL31 family.</text>
</comment>
<keyword evidence="9" id="KW-1185">Reference proteome</keyword>
<dbReference type="GO" id="GO:0003735">
    <property type="term" value="F:structural constituent of ribosome"/>
    <property type="evidence" value="ECO:0007669"/>
    <property type="project" value="InterPro"/>
</dbReference>
<comment type="caution">
    <text evidence="8">The sequence shown here is derived from an EMBL/GenBank/DDBJ whole genome shotgun (WGS) entry which is preliminary data.</text>
</comment>
<dbReference type="SUPFAM" id="SSF54575">
    <property type="entry name" value="Ribosomal protein L31e"/>
    <property type="match status" value="1"/>
</dbReference>
<name>A0A6B0SG28_9CETA</name>
<evidence type="ECO:0000256" key="2">
    <source>
        <dbReference type="ARBA" id="ARBA00011133"/>
    </source>
</evidence>
<dbReference type="EMBL" id="VBQZ03011748">
    <property type="protein sequence ID" value="MXR00076.1"/>
    <property type="molecule type" value="Genomic_DNA"/>
</dbReference>